<name>A0A0W8F3C5_9ZZZZ</name>
<organism evidence="2">
    <name type="scientific">hydrocarbon metagenome</name>
    <dbReference type="NCBI Taxonomy" id="938273"/>
    <lineage>
        <taxon>unclassified sequences</taxon>
        <taxon>metagenomes</taxon>
        <taxon>ecological metagenomes</taxon>
    </lineage>
</organism>
<dbReference type="AlphaFoldDB" id="A0A0W8F3C5"/>
<evidence type="ECO:0000256" key="1">
    <source>
        <dbReference type="SAM" id="MobiDB-lite"/>
    </source>
</evidence>
<feature type="region of interest" description="Disordered" evidence="1">
    <location>
        <begin position="46"/>
        <end position="87"/>
    </location>
</feature>
<protein>
    <submittedName>
        <fullName evidence="2">Uncharacterized protein</fullName>
    </submittedName>
</protein>
<evidence type="ECO:0000313" key="2">
    <source>
        <dbReference type="EMBL" id="KUG15090.1"/>
    </source>
</evidence>
<comment type="caution">
    <text evidence="2">The sequence shown here is derived from an EMBL/GenBank/DDBJ whole genome shotgun (WGS) entry which is preliminary data.</text>
</comment>
<gene>
    <name evidence="2" type="ORF">ASZ90_015252</name>
</gene>
<accession>A0A0W8F3C5</accession>
<sequence>MATAARRTEQEVRLICRYQNLAEVMVEQMSRNPLLWSIPEVLRTRFKRGGEEGSKPGSSKMIWDRPPVSEPFGKNPRRPAGIPAVED</sequence>
<dbReference type="EMBL" id="LNQE01001588">
    <property type="protein sequence ID" value="KUG15090.1"/>
    <property type="molecule type" value="Genomic_DNA"/>
</dbReference>
<reference evidence="2" key="1">
    <citation type="journal article" date="2015" name="Proc. Natl. Acad. Sci. U.S.A.">
        <title>Networks of energetic and metabolic interactions define dynamics in microbial communities.</title>
        <authorList>
            <person name="Embree M."/>
            <person name="Liu J.K."/>
            <person name="Al-Bassam M.M."/>
            <person name="Zengler K."/>
        </authorList>
    </citation>
    <scope>NUCLEOTIDE SEQUENCE</scope>
</reference>
<proteinExistence type="predicted"/>